<evidence type="ECO:0000313" key="1">
    <source>
        <dbReference type="EMBL" id="CDW33038.1"/>
    </source>
</evidence>
<dbReference type="EMBL" id="HACA01015677">
    <property type="protein sequence ID" value="CDW33038.1"/>
    <property type="molecule type" value="Transcribed_RNA"/>
</dbReference>
<protein>
    <submittedName>
        <fullName evidence="1">Uncharacterized protein</fullName>
    </submittedName>
</protein>
<proteinExistence type="predicted"/>
<organism evidence="1">
    <name type="scientific">Lepeophtheirus salmonis</name>
    <name type="common">Salmon louse</name>
    <name type="synonym">Caligus salmonis</name>
    <dbReference type="NCBI Taxonomy" id="72036"/>
    <lineage>
        <taxon>Eukaryota</taxon>
        <taxon>Metazoa</taxon>
        <taxon>Ecdysozoa</taxon>
        <taxon>Arthropoda</taxon>
        <taxon>Crustacea</taxon>
        <taxon>Multicrustacea</taxon>
        <taxon>Hexanauplia</taxon>
        <taxon>Copepoda</taxon>
        <taxon>Siphonostomatoida</taxon>
        <taxon>Caligidae</taxon>
        <taxon>Lepeophtheirus</taxon>
    </lineage>
</organism>
<accession>A0A0K2U498</accession>
<dbReference type="AlphaFoldDB" id="A0A0K2U498"/>
<name>A0A0K2U498_LEPSM</name>
<reference evidence="1" key="1">
    <citation type="submission" date="2014-05" db="EMBL/GenBank/DDBJ databases">
        <authorList>
            <person name="Chronopoulou M."/>
        </authorList>
    </citation>
    <scope>NUCLEOTIDE SEQUENCE</scope>
    <source>
        <tissue evidence="1">Whole organism</tissue>
    </source>
</reference>
<sequence length="34" mass="3915">MFCPINVAYSVIKRQKLQHHLKLSIFSLTRVGAD</sequence>